<dbReference type="KEGG" id="more:E1B28_013052"/>
<protein>
    <submittedName>
        <fullName evidence="2">Uncharacterized protein</fullName>
    </submittedName>
</protein>
<dbReference type="AlphaFoldDB" id="A0A9P7RPS9"/>
<dbReference type="Proteomes" id="UP001049176">
    <property type="component" value="Chromosome 9"/>
</dbReference>
<gene>
    <name evidence="2" type="ORF">E1B28_013052</name>
</gene>
<feature type="compositionally biased region" description="Basic and acidic residues" evidence="1">
    <location>
        <begin position="111"/>
        <end position="121"/>
    </location>
</feature>
<evidence type="ECO:0000313" key="3">
    <source>
        <dbReference type="Proteomes" id="UP001049176"/>
    </source>
</evidence>
<dbReference type="RefSeq" id="XP_043003541.1">
    <property type="nucleotide sequence ID" value="XM_043158198.1"/>
</dbReference>
<feature type="region of interest" description="Disordered" evidence="1">
    <location>
        <begin position="110"/>
        <end position="140"/>
    </location>
</feature>
<feature type="compositionally biased region" description="Basic residues" evidence="1">
    <location>
        <begin position="122"/>
        <end position="140"/>
    </location>
</feature>
<name>A0A9P7RPS9_9AGAR</name>
<comment type="caution">
    <text evidence="2">The sequence shown here is derived from an EMBL/GenBank/DDBJ whole genome shotgun (WGS) entry which is preliminary data.</text>
</comment>
<dbReference type="GeneID" id="66082127"/>
<dbReference type="EMBL" id="CM032189">
    <property type="protein sequence ID" value="KAG7087070.1"/>
    <property type="molecule type" value="Genomic_DNA"/>
</dbReference>
<reference evidence="2" key="1">
    <citation type="journal article" date="2021" name="Genome Biol. Evol.">
        <title>The assembled and annotated genome of the fairy-ring fungus Marasmius oreades.</title>
        <authorList>
            <person name="Hiltunen M."/>
            <person name="Ament-Velasquez S.L."/>
            <person name="Johannesson H."/>
        </authorList>
    </citation>
    <scope>NUCLEOTIDE SEQUENCE</scope>
    <source>
        <strain evidence="2">03SP1</strain>
    </source>
</reference>
<proteinExistence type="predicted"/>
<organism evidence="2 3">
    <name type="scientific">Marasmius oreades</name>
    <name type="common">fairy-ring Marasmius</name>
    <dbReference type="NCBI Taxonomy" id="181124"/>
    <lineage>
        <taxon>Eukaryota</taxon>
        <taxon>Fungi</taxon>
        <taxon>Dikarya</taxon>
        <taxon>Basidiomycota</taxon>
        <taxon>Agaricomycotina</taxon>
        <taxon>Agaricomycetes</taxon>
        <taxon>Agaricomycetidae</taxon>
        <taxon>Agaricales</taxon>
        <taxon>Marasmiineae</taxon>
        <taxon>Marasmiaceae</taxon>
        <taxon>Marasmius</taxon>
    </lineage>
</organism>
<sequence length="140" mass="15900">MARLEVPPSASSSKFQLPSHRRPEPPSGDDELENLRLISFPSSEIPTSTISLFNETPTRRLHFGPYAPLPLQGIQVDQCERRRTDRKAAAVEKKTTNLVRKTVDILFRTRSKGDSAGERVHSQKRCRTPFQARKRALPRP</sequence>
<accession>A0A9P7RPS9</accession>
<evidence type="ECO:0000256" key="1">
    <source>
        <dbReference type="SAM" id="MobiDB-lite"/>
    </source>
</evidence>
<feature type="region of interest" description="Disordered" evidence="1">
    <location>
        <begin position="1"/>
        <end position="32"/>
    </location>
</feature>
<keyword evidence="3" id="KW-1185">Reference proteome</keyword>
<evidence type="ECO:0000313" key="2">
    <source>
        <dbReference type="EMBL" id="KAG7087070.1"/>
    </source>
</evidence>